<gene>
    <name evidence="2" type="ORF">ENS64_10470</name>
</gene>
<evidence type="ECO:0000313" key="2">
    <source>
        <dbReference type="EMBL" id="HGT39668.1"/>
    </source>
</evidence>
<name>A0A7C4QRL3_9PLAN</name>
<evidence type="ECO:0000256" key="1">
    <source>
        <dbReference type="SAM" id="MobiDB-lite"/>
    </source>
</evidence>
<dbReference type="AlphaFoldDB" id="A0A7C4QRL3"/>
<sequence length="133" mass="14412">MGVRLGLDAKLFRNAATYNTPNWQELKNVKDLTLNVEAGEADASTRGNGGWRAILATLKDGSIEFERHCRNDCRGATSPLTSNELLACRFIRPRRSGTRPTAGSPPSRTRSSTVRRSSSPPSTAPSTSPARRG</sequence>
<feature type="region of interest" description="Disordered" evidence="1">
    <location>
        <begin position="91"/>
        <end position="133"/>
    </location>
</feature>
<organism evidence="2">
    <name type="scientific">Schlesneria paludicola</name>
    <dbReference type="NCBI Taxonomy" id="360056"/>
    <lineage>
        <taxon>Bacteria</taxon>
        <taxon>Pseudomonadati</taxon>
        <taxon>Planctomycetota</taxon>
        <taxon>Planctomycetia</taxon>
        <taxon>Planctomycetales</taxon>
        <taxon>Planctomycetaceae</taxon>
        <taxon>Schlesneria</taxon>
    </lineage>
</organism>
<feature type="compositionally biased region" description="Low complexity" evidence="1">
    <location>
        <begin position="98"/>
        <end position="133"/>
    </location>
</feature>
<protein>
    <submittedName>
        <fullName evidence="2">Uncharacterized protein</fullName>
    </submittedName>
</protein>
<reference evidence="2" key="1">
    <citation type="journal article" date="2020" name="mSystems">
        <title>Genome- and Community-Level Interaction Insights into Carbon Utilization and Element Cycling Functions of Hydrothermarchaeota in Hydrothermal Sediment.</title>
        <authorList>
            <person name="Zhou Z."/>
            <person name="Liu Y."/>
            <person name="Xu W."/>
            <person name="Pan J."/>
            <person name="Luo Z.H."/>
            <person name="Li M."/>
        </authorList>
    </citation>
    <scope>NUCLEOTIDE SEQUENCE [LARGE SCALE GENOMIC DNA]</scope>
    <source>
        <strain evidence="2">SpSt-508</strain>
    </source>
</reference>
<dbReference type="EMBL" id="DSVQ01000013">
    <property type="protein sequence ID" value="HGT39668.1"/>
    <property type="molecule type" value="Genomic_DNA"/>
</dbReference>
<proteinExistence type="predicted"/>
<accession>A0A7C4QRL3</accession>
<comment type="caution">
    <text evidence="2">The sequence shown here is derived from an EMBL/GenBank/DDBJ whole genome shotgun (WGS) entry which is preliminary data.</text>
</comment>